<protein>
    <submittedName>
        <fullName evidence="2">Uncharacterized protein</fullName>
    </submittedName>
</protein>
<reference evidence="2" key="1">
    <citation type="submission" date="2023-01" db="EMBL/GenBank/DDBJ databases">
        <title>Genome assembly of the deep-sea coral Lophelia pertusa.</title>
        <authorList>
            <person name="Herrera S."/>
            <person name="Cordes E."/>
        </authorList>
    </citation>
    <scope>NUCLEOTIDE SEQUENCE</scope>
    <source>
        <strain evidence="2">USNM1676648</strain>
        <tissue evidence="2">Polyp</tissue>
    </source>
</reference>
<evidence type="ECO:0000313" key="2">
    <source>
        <dbReference type="EMBL" id="KAJ7352798.1"/>
    </source>
</evidence>
<keyword evidence="3" id="KW-1185">Reference proteome</keyword>
<dbReference type="AlphaFoldDB" id="A0A9W9YLX8"/>
<evidence type="ECO:0000256" key="1">
    <source>
        <dbReference type="SAM" id="MobiDB-lite"/>
    </source>
</evidence>
<name>A0A9W9YLX8_9CNID</name>
<accession>A0A9W9YLX8</accession>
<feature type="region of interest" description="Disordered" evidence="1">
    <location>
        <begin position="197"/>
        <end position="288"/>
    </location>
</feature>
<organism evidence="2 3">
    <name type="scientific">Desmophyllum pertusum</name>
    <dbReference type="NCBI Taxonomy" id="174260"/>
    <lineage>
        <taxon>Eukaryota</taxon>
        <taxon>Metazoa</taxon>
        <taxon>Cnidaria</taxon>
        <taxon>Anthozoa</taxon>
        <taxon>Hexacorallia</taxon>
        <taxon>Scleractinia</taxon>
        <taxon>Caryophylliina</taxon>
        <taxon>Caryophylliidae</taxon>
        <taxon>Desmophyllum</taxon>
    </lineage>
</organism>
<feature type="compositionally biased region" description="Polar residues" evidence="1">
    <location>
        <begin position="71"/>
        <end position="94"/>
    </location>
</feature>
<feature type="compositionally biased region" description="Acidic residues" evidence="1">
    <location>
        <begin position="276"/>
        <end position="288"/>
    </location>
</feature>
<dbReference type="Proteomes" id="UP001163046">
    <property type="component" value="Unassembled WGS sequence"/>
</dbReference>
<comment type="caution">
    <text evidence="2">The sequence shown here is derived from an EMBL/GenBank/DDBJ whole genome shotgun (WGS) entry which is preliminary data.</text>
</comment>
<gene>
    <name evidence="2" type="ORF">OS493_033859</name>
</gene>
<dbReference type="OrthoDB" id="5981398at2759"/>
<feature type="compositionally biased region" description="Basic and acidic residues" evidence="1">
    <location>
        <begin position="201"/>
        <end position="212"/>
    </location>
</feature>
<dbReference type="EMBL" id="MU827347">
    <property type="protein sequence ID" value="KAJ7352798.1"/>
    <property type="molecule type" value="Genomic_DNA"/>
</dbReference>
<feature type="compositionally biased region" description="Acidic residues" evidence="1">
    <location>
        <begin position="220"/>
        <end position="232"/>
    </location>
</feature>
<feature type="region of interest" description="Disordered" evidence="1">
    <location>
        <begin position="71"/>
        <end position="107"/>
    </location>
</feature>
<evidence type="ECO:0000313" key="3">
    <source>
        <dbReference type="Proteomes" id="UP001163046"/>
    </source>
</evidence>
<proteinExistence type="predicted"/>
<sequence length="637" mass="70903">MKSQGVHSVHYSLKVSGTSGRTGRLSTTFKVHNDTGFSVPLLSNCFQFIIPSLYLVTLLLKDIVWGRGDNAVTSSESRQSKPFSSSKPVATTKDQNTRGRPRKPSTAEDWALVAALRSGKTFERNERQSNDLEKLKAELQKYGNAYDVNEISAQCGVCKSPVSLPADRQVKEHFDACEKKNKKDRKRKSQTYLGSFVIKTPRCEPSRTRSETSESLTNAPDDDADKDSDVDQDLSITAEQAPDMDSDCETHSDVQDEAEVSSDHESVSSVNYNSETSEDDQQIEEDSDMDDDCLVFPVSLEAADDVCAKLYQLVRNGTISKDGIFYKHIKDVVYIFINPRTHQYDEEVVEFFNTIRYLGGESTANFLRGPAWHGQGRKGKGHFDSQTKRGNFHGPSSSTCAKRQAGYTVKSGVIRDLAGLRFDERIKRVVGLNVDVDFAFASDNPRPTSEFLTKVVITEASVSFLTTLDNETAMPCSLEYMTKAGKMGEYMTGKFKSEAKTVQICQGCLSRANTVEHILNMDPKGCDCFCKECWDNKVVCDCCTIKGQVSYFPACRACAKCLEKGQKCVKLATFVYTSDCEEGNKKALENIKQQIQEGTIEPELALMVELPDAIHVGKSLKCSFANWYILLKGQRSN</sequence>